<dbReference type="OrthoDB" id="257690at2"/>
<keyword evidence="2" id="KW-1003">Cell membrane</keyword>
<dbReference type="SUPFAM" id="SSF81342">
    <property type="entry name" value="Transmembrane di-heme cytochromes"/>
    <property type="match status" value="1"/>
</dbReference>
<dbReference type="GO" id="GO:0020037">
    <property type="term" value="F:heme binding"/>
    <property type="evidence" value="ECO:0007669"/>
    <property type="project" value="TreeGrafter"/>
</dbReference>
<keyword evidence="9" id="KW-1185">Reference proteome</keyword>
<evidence type="ECO:0000313" key="8">
    <source>
        <dbReference type="EMBL" id="BBB91204.1"/>
    </source>
</evidence>
<dbReference type="InterPro" id="IPR016174">
    <property type="entry name" value="Di-haem_cyt_TM"/>
</dbReference>
<dbReference type="Proteomes" id="UP000276437">
    <property type="component" value="Chromosome"/>
</dbReference>
<organism evidence="8 9">
    <name type="scientific">Methylomusa anaerophila</name>
    <dbReference type="NCBI Taxonomy" id="1930071"/>
    <lineage>
        <taxon>Bacteria</taxon>
        <taxon>Bacillati</taxon>
        <taxon>Bacillota</taxon>
        <taxon>Negativicutes</taxon>
        <taxon>Selenomonadales</taxon>
        <taxon>Sporomusaceae</taxon>
        <taxon>Methylomusa</taxon>
    </lineage>
</organism>
<dbReference type="GO" id="GO:0022904">
    <property type="term" value="P:respiratory electron transport chain"/>
    <property type="evidence" value="ECO:0007669"/>
    <property type="project" value="InterPro"/>
</dbReference>
<evidence type="ECO:0000313" key="9">
    <source>
        <dbReference type="Proteomes" id="UP000276437"/>
    </source>
</evidence>
<evidence type="ECO:0000259" key="7">
    <source>
        <dbReference type="Pfam" id="PF01292"/>
    </source>
</evidence>
<dbReference type="RefSeq" id="WP_126308255.1">
    <property type="nucleotide sequence ID" value="NZ_AP018449.1"/>
</dbReference>
<dbReference type="Pfam" id="PF01292">
    <property type="entry name" value="Ni_hydr_CYTB"/>
    <property type="match status" value="1"/>
</dbReference>
<reference evidence="8 9" key="1">
    <citation type="journal article" date="2018" name="Int. J. Syst. Evol. Microbiol.">
        <title>Methylomusa anaerophila gen. nov., sp. nov., an anaerobic methanol-utilizing bacterium isolated from a microbial fuel cell.</title>
        <authorList>
            <person name="Amano N."/>
            <person name="Yamamuro A."/>
            <person name="Miyahara M."/>
            <person name="Kouzuma A."/>
            <person name="Abe T."/>
            <person name="Watanabe K."/>
        </authorList>
    </citation>
    <scope>NUCLEOTIDE SEQUENCE [LARGE SCALE GENOMIC DNA]</scope>
    <source>
        <strain evidence="8 9">MMFC1</strain>
    </source>
</reference>
<dbReference type="InterPro" id="IPR011577">
    <property type="entry name" value="Cyt_b561_bac/Ni-Hgenase"/>
</dbReference>
<dbReference type="Gene3D" id="1.20.950.20">
    <property type="entry name" value="Transmembrane di-heme cytochromes, Chain C"/>
    <property type="match status" value="1"/>
</dbReference>
<feature type="transmembrane region" description="Helical" evidence="6">
    <location>
        <begin position="46"/>
        <end position="66"/>
    </location>
</feature>
<dbReference type="InterPro" id="IPR051542">
    <property type="entry name" value="Hydrogenase_cytochrome"/>
</dbReference>
<evidence type="ECO:0000256" key="1">
    <source>
        <dbReference type="ARBA" id="ARBA00004651"/>
    </source>
</evidence>
<dbReference type="PANTHER" id="PTHR30485">
    <property type="entry name" value="NI/FE-HYDROGENASE 1 B-TYPE CYTOCHROME SUBUNIT"/>
    <property type="match status" value="1"/>
</dbReference>
<accession>A0A348AJF6</accession>
<evidence type="ECO:0000256" key="6">
    <source>
        <dbReference type="SAM" id="Phobius"/>
    </source>
</evidence>
<gene>
    <name evidence="8" type="ORF">MAMMFC1_01875</name>
</gene>
<feature type="transmembrane region" description="Helical" evidence="6">
    <location>
        <begin position="12"/>
        <end position="31"/>
    </location>
</feature>
<dbReference type="GO" id="GO:0009055">
    <property type="term" value="F:electron transfer activity"/>
    <property type="evidence" value="ECO:0007669"/>
    <property type="project" value="InterPro"/>
</dbReference>
<evidence type="ECO:0000256" key="2">
    <source>
        <dbReference type="ARBA" id="ARBA00022475"/>
    </source>
</evidence>
<keyword evidence="5 6" id="KW-0472">Membrane</keyword>
<keyword evidence="4 6" id="KW-1133">Transmembrane helix</keyword>
<feature type="transmembrane region" description="Helical" evidence="6">
    <location>
        <begin position="152"/>
        <end position="173"/>
    </location>
</feature>
<sequence>MKLLLHPGPVRFFHWIMFAAVTFLVVSGLYMSNPWGGLPYGLIRKLHNIAGIILLLNIGGQSYYYIMMGKFTEVIFLPRDLPNMRSFLRYTLFITENHPNYGRYSPGQKILFTSWWLAILLAGMAAIPLMLPAAGFSSGVLRMLGGLTNLQVIYYGIAMFFLTTIPFHLYLVFTEDPAKLQAMFSGYIKKEPKCSAEASDYRVK</sequence>
<evidence type="ECO:0000256" key="5">
    <source>
        <dbReference type="ARBA" id="ARBA00023136"/>
    </source>
</evidence>
<protein>
    <submittedName>
        <fullName evidence="8">Prokaryotic cytochrome b561</fullName>
    </submittedName>
</protein>
<name>A0A348AJF6_9FIRM</name>
<proteinExistence type="predicted"/>
<evidence type="ECO:0000256" key="3">
    <source>
        <dbReference type="ARBA" id="ARBA00022692"/>
    </source>
</evidence>
<keyword evidence="3 6" id="KW-0812">Transmembrane</keyword>
<feature type="domain" description="Cytochrome b561 bacterial/Ni-hydrogenase" evidence="7">
    <location>
        <begin position="6"/>
        <end position="186"/>
    </location>
</feature>
<dbReference type="PANTHER" id="PTHR30485:SF0">
    <property type="entry name" value="NI_FE-HYDROGENASE 1 B-TYPE CYTOCHROME SUBUNIT-RELATED"/>
    <property type="match status" value="1"/>
</dbReference>
<comment type="subcellular location">
    <subcellularLocation>
        <location evidence="1">Cell membrane</location>
        <topology evidence="1">Multi-pass membrane protein</topology>
    </subcellularLocation>
</comment>
<evidence type="ECO:0000256" key="4">
    <source>
        <dbReference type="ARBA" id="ARBA00022989"/>
    </source>
</evidence>
<dbReference type="GO" id="GO:0005886">
    <property type="term" value="C:plasma membrane"/>
    <property type="evidence" value="ECO:0007669"/>
    <property type="project" value="UniProtKB-SubCell"/>
</dbReference>
<dbReference type="AlphaFoldDB" id="A0A348AJF6"/>
<dbReference type="KEGG" id="mana:MAMMFC1_01875"/>
<dbReference type="EMBL" id="AP018449">
    <property type="protein sequence ID" value="BBB91204.1"/>
    <property type="molecule type" value="Genomic_DNA"/>
</dbReference>
<feature type="transmembrane region" description="Helical" evidence="6">
    <location>
        <begin position="110"/>
        <end position="132"/>
    </location>
</feature>